<dbReference type="InterPro" id="IPR001926">
    <property type="entry name" value="TrpB-like_PALP"/>
</dbReference>
<evidence type="ECO:0000256" key="5">
    <source>
        <dbReference type="ARBA" id="ARBA00047931"/>
    </source>
</evidence>
<evidence type="ECO:0000256" key="1">
    <source>
        <dbReference type="ARBA" id="ARBA00001933"/>
    </source>
</evidence>
<dbReference type="InterPro" id="IPR001216">
    <property type="entry name" value="P-phosphate_BS"/>
</dbReference>
<organism evidence="7 8">
    <name type="scientific">Dyella acidisoli</name>
    <dbReference type="NCBI Taxonomy" id="1867834"/>
    <lineage>
        <taxon>Bacteria</taxon>
        <taxon>Pseudomonadati</taxon>
        <taxon>Pseudomonadota</taxon>
        <taxon>Gammaproteobacteria</taxon>
        <taxon>Lysobacterales</taxon>
        <taxon>Rhodanobacteraceae</taxon>
        <taxon>Dyella</taxon>
    </lineage>
</organism>
<comment type="catalytic activity">
    <reaction evidence="5">
        <text>O-acetyl-L-serine + hydrogen sulfide = L-cysteine + acetate</text>
        <dbReference type="Rhea" id="RHEA:14829"/>
        <dbReference type="ChEBI" id="CHEBI:29919"/>
        <dbReference type="ChEBI" id="CHEBI:30089"/>
        <dbReference type="ChEBI" id="CHEBI:35235"/>
        <dbReference type="ChEBI" id="CHEBI:58340"/>
        <dbReference type="EC" id="2.5.1.47"/>
    </reaction>
</comment>
<name>A0ABQ5XNU8_9GAMM</name>
<keyword evidence="4" id="KW-0663">Pyridoxal phosphate</keyword>
<dbReference type="EMBL" id="BSOB01000010">
    <property type="protein sequence ID" value="GLQ92738.1"/>
    <property type="molecule type" value="Genomic_DNA"/>
</dbReference>
<comment type="cofactor">
    <cofactor evidence="1">
        <name>pyridoxal 5'-phosphate</name>
        <dbReference type="ChEBI" id="CHEBI:597326"/>
    </cofactor>
</comment>
<dbReference type="Pfam" id="PF00291">
    <property type="entry name" value="PALP"/>
    <property type="match status" value="1"/>
</dbReference>
<dbReference type="Proteomes" id="UP001156670">
    <property type="component" value="Unassembled WGS sequence"/>
</dbReference>
<evidence type="ECO:0000256" key="2">
    <source>
        <dbReference type="ARBA" id="ARBA00004962"/>
    </source>
</evidence>
<accession>A0ABQ5XNU8</accession>
<feature type="domain" description="Tryptophan synthase beta chain-like PALP" evidence="6">
    <location>
        <begin position="44"/>
        <end position="342"/>
    </location>
</feature>
<keyword evidence="8" id="KW-1185">Reference proteome</keyword>
<dbReference type="SUPFAM" id="SSF53686">
    <property type="entry name" value="Tryptophan synthase beta subunit-like PLP-dependent enzymes"/>
    <property type="match status" value="1"/>
</dbReference>
<dbReference type="EC" id="2.5.1.47" evidence="3"/>
<protein>
    <recommendedName>
        <fullName evidence="3">cysteine synthase</fullName>
        <ecNumber evidence="3">2.5.1.47</ecNumber>
    </recommendedName>
</protein>
<evidence type="ECO:0000259" key="6">
    <source>
        <dbReference type="Pfam" id="PF00291"/>
    </source>
</evidence>
<dbReference type="PANTHER" id="PTHR10314">
    <property type="entry name" value="CYSTATHIONINE BETA-SYNTHASE"/>
    <property type="match status" value="1"/>
</dbReference>
<comment type="pathway">
    <text evidence="2">Amino-acid biosynthesis; L-cysteine biosynthesis; L-cysteine from L-serine: step 2/2.</text>
</comment>
<dbReference type="PROSITE" id="PS00901">
    <property type="entry name" value="CYS_SYNTHASE"/>
    <property type="match status" value="1"/>
</dbReference>
<evidence type="ECO:0000313" key="7">
    <source>
        <dbReference type="EMBL" id="GLQ92738.1"/>
    </source>
</evidence>
<proteinExistence type="predicted"/>
<dbReference type="InterPro" id="IPR036052">
    <property type="entry name" value="TrpB-like_PALP_sf"/>
</dbReference>
<comment type="caution">
    <text evidence="7">The sequence shown here is derived from an EMBL/GenBank/DDBJ whole genome shotgun (WGS) entry which is preliminary data.</text>
</comment>
<evidence type="ECO:0000256" key="4">
    <source>
        <dbReference type="ARBA" id="ARBA00022898"/>
    </source>
</evidence>
<sequence>MGNNHIVEAASKAPGWQIDGPALSSPLLLLGVTLQTMTIKPDLSSAVGHTPLLRLRRASELTGCEVLGKAEFLNPGGSIKDRTALGLILDAEKKGLLRPGGTIVEGTAGNTGIGMALIGASRGYRTVIFMPDTQSREKIDALRVAGAEIRLVPAAPFKDPRHYVHIARAYCESLNEQAPDSAWFGNQFDNTANRDWHEVTTGVEIWEQTGGKVDGFVCSAGTGGTLAGVGRALKSRKARVTIALSDPTGSALANYINRGELVAEGGSISEGIGSSRITANFQDAPIDMAWSIPDQESIPLLHELLHDEGWCVGGSSGVNLAGVIRLAKALGPGHTIVTVLADAGTRYQAKLFNPPFLREKGIPVPEWLQQSFGG</sequence>
<dbReference type="CDD" id="cd01561">
    <property type="entry name" value="CBS_like"/>
    <property type="match status" value="1"/>
</dbReference>
<dbReference type="InterPro" id="IPR050214">
    <property type="entry name" value="Cys_Synth/Cystath_Beta-Synth"/>
</dbReference>
<dbReference type="NCBIfam" id="NF007989">
    <property type="entry name" value="PRK10717.1"/>
    <property type="match status" value="1"/>
</dbReference>
<dbReference type="Gene3D" id="3.40.50.1100">
    <property type="match status" value="2"/>
</dbReference>
<gene>
    <name evidence="7" type="primary">cysK_2</name>
    <name evidence="7" type="ORF">GCM10007901_16890</name>
</gene>
<reference evidence="8" key="1">
    <citation type="journal article" date="2019" name="Int. J. Syst. Evol. Microbiol.">
        <title>The Global Catalogue of Microorganisms (GCM) 10K type strain sequencing project: providing services to taxonomists for standard genome sequencing and annotation.</title>
        <authorList>
            <consortium name="The Broad Institute Genomics Platform"/>
            <consortium name="The Broad Institute Genome Sequencing Center for Infectious Disease"/>
            <person name="Wu L."/>
            <person name="Ma J."/>
        </authorList>
    </citation>
    <scope>NUCLEOTIDE SEQUENCE [LARGE SCALE GENOMIC DNA]</scope>
    <source>
        <strain evidence="8">NBRC 111980</strain>
    </source>
</reference>
<evidence type="ECO:0000256" key="3">
    <source>
        <dbReference type="ARBA" id="ARBA00012681"/>
    </source>
</evidence>
<evidence type="ECO:0000313" key="8">
    <source>
        <dbReference type="Proteomes" id="UP001156670"/>
    </source>
</evidence>